<dbReference type="EMBL" id="JACSEA010000023">
    <property type="protein sequence ID" value="KAF7379382.1"/>
    <property type="molecule type" value="Genomic_DNA"/>
</dbReference>
<feature type="region of interest" description="Disordered" evidence="1">
    <location>
        <begin position="79"/>
        <end position="99"/>
    </location>
</feature>
<keyword evidence="3" id="KW-1185">Reference proteome</keyword>
<name>A0A834MMZ6_VESVU</name>
<evidence type="ECO:0000313" key="3">
    <source>
        <dbReference type="Proteomes" id="UP000614350"/>
    </source>
</evidence>
<reference evidence="2" key="1">
    <citation type="journal article" date="2020" name="G3 (Bethesda)">
        <title>High-Quality Assemblies for Three Invasive Social Wasps from the &lt;i&gt;Vespula&lt;/i&gt; Genus.</title>
        <authorList>
            <person name="Harrop T.W.R."/>
            <person name="Guhlin J."/>
            <person name="McLaughlin G.M."/>
            <person name="Permina E."/>
            <person name="Stockwell P."/>
            <person name="Gilligan J."/>
            <person name="Le Lec M.F."/>
            <person name="Gruber M.A.M."/>
            <person name="Quinn O."/>
            <person name="Lovegrove M."/>
            <person name="Duncan E.J."/>
            <person name="Remnant E.J."/>
            <person name="Van Eeckhoven J."/>
            <person name="Graham B."/>
            <person name="Knapp R.A."/>
            <person name="Langford K.W."/>
            <person name="Kronenberg Z."/>
            <person name="Press M.O."/>
            <person name="Eacker S.M."/>
            <person name="Wilson-Rankin E.E."/>
            <person name="Purcell J."/>
            <person name="Lester P.J."/>
            <person name="Dearden P.K."/>
        </authorList>
    </citation>
    <scope>NUCLEOTIDE SEQUENCE</scope>
    <source>
        <strain evidence="2">Marl-1</strain>
    </source>
</reference>
<dbReference type="Proteomes" id="UP000614350">
    <property type="component" value="Unassembled WGS sequence"/>
</dbReference>
<dbReference type="AlphaFoldDB" id="A0A834MMZ6"/>
<evidence type="ECO:0000313" key="2">
    <source>
        <dbReference type="EMBL" id="KAF7379382.1"/>
    </source>
</evidence>
<organism evidence="2 3">
    <name type="scientific">Vespula vulgaris</name>
    <name type="common">Yellow jacket</name>
    <name type="synonym">Wasp</name>
    <dbReference type="NCBI Taxonomy" id="7454"/>
    <lineage>
        <taxon>Eukaryota</taxon>
        <taxon>Metazoa</taxon>
        <taxon>Ecdysozoa</taxon>
        <taxon>Arthropoda</taxon>
        <taxon>Hexapoda</taxon>
        <taxon>Insecta</taxon>
        <taxon>Pterygota</taxon>
        <taxon>Neoptera</taxon>
        <taxon>Endopterygota</taxon>
        <taxon>Hymenoptera</taxon>
        <taxon>Apocrita</taxon>
        <taxon>Aculeata</taxon>
        <taxon>Vespoidea</taxon>
        <taxon>Vespidae</taxon>
        <taxon>Vespinae</taxon>
        <taxon>Vespula</taxon>
    </lineage>
</organism>
<comment type="caution">
    <text evidence="2">The sequence shown here is derived from an EMBL/GenBank/DDBJ whole genome shotgun (WGS) entry which is preliminary data.</text>
</comment>
<proteinExistence type="predicted"/>
<gene>
    <name evidence="2" type="ORF">HZH66_014753</name>
</gene>
<accession>A0A834MMZ6</accession>
<protein>
    <submittedName>
        <fullName evidence="2">Uncharacterized protein</fullName>
    </submittedName>
</protein>
<sequence>MKLVAIKYHFINNTNEDLNKLVNEEINLTRNSAFFLSRIMEQRNEERMKTSPYLRGGFRNSLNTERGLFQDGAFGQGTKFSRKAGKSDENTMKYYEIPQ</sequence>
<evidence type="ECO:0000256" key="1">
    <source>
        <dbReference type="SAM" id="MobiDB-lite"/>
    </source>
</evidence>